<organism evidence="3 4">
    <name type="scientific">Gadus morhua</name>
    <name type="common">Atlantic cod</name>
    <dbReference type="NCBI Taxonomy" id="8049"/>
    <lineage>
        <taxon>Eukaryota</taxon>
        <taxon>Metazoa</taxon>
        <taxon>Chordata</taxon>
        <taxon>Craniata</taxon>
        <taxon>Vertebrata</taxon>
        <taxon>Euteleostomi</taxon>
        <taxon>Actinopterygii</taxon>
        <taxon>Neopterygii</taxon>
        <taxon>Teleostei</taxon>
        <taxon>Neoteleostei</taxon>
        <taxon>Acanthomorphata</taxon>
        <taxon>Zeiogadaria</taxon>
        <taxon>Gadariae</taxon>
        <taxon>Gadiformes</taxon>
        <taxon>Gadoidei</taxon>
        <taxon>Gadidae</taxon>
        <taxon>Gadus</taxon>
    </lineage>
</organism>
<dbReference type="Proteomes" id="UP000694546">
    <property type="component" value="Chromosome 13"/>
</dbReference>
<dbReference type="AlphaFoldDB" id="A0A8C4ZP72"/>
<keyword evidence="2" id="KW-0812">Transmembrane</keyword>
<dbReference type="InterPro" id="IPR026509">
    <property type="entry name" value="TMEM183"/>
</dbReference>
<dbReference type="Ensembl" id="ENSGMOT00000018086.2">
    <property type="protein sequence ID" value="ENSGMOP00000017651.2"/>
    <property type="gene ID" value="ENSGMOG00000016454.2"/>
</dbReference>
<dbReference type="PANTHER" id="PTHR20988:SF2">
    <property type="entry name" value="TRANSMEMBRANE PROTEIN 183A-RELATED"/>
    <property type="match status" value="1"/>
</dbReference>
<evidence type="ECO:0000313" key="3">
    <source>
        <dbReference type="Ensembl" id="ENSGMOP00000017651.2"/>
    </source>
</evidence>
<dbReference type="GO" id="GO:0019005">
    <property type="term" value="C:SCF ubiquitin ligase complex"/>
    <property type="evidence" value="ECO:0007669"/>
    <property type="project" value="TreeGrafter"/>
</dbReference>
<keyword evidence="2" id="KW-1133">Transmembrane helix</keyword>
<dbReference type="PANTHER" id="PTHR20988">
    <property type="entry name" value="TRANSMEMBRANE PROTEIN 183A-RELATED"/>
    <property type="match status" value="1"/>
</dbReference>
<name>A0A8C4ZP72_GADMO</name>
<evidence type="ECO:0000256" key="2">
    <source>
        <dbReference type="SAM" id="Phobius"/>
    </source>
</evidence>
<proteinExistence type="predicted"/>
<feature type="transmembrane region" description="Helical" evidence="2">
    <location>
        <begin position="295"/>
        <end position="322"/>
    </location>
</feature>
<reference evidence="3" key="1">
    <citation type="submission" date="2025-08" db="UniProtKB">
        <authorList>
            <consortium name="Ensembl"/>
        </authorList>
    </citation>
    <scope>IDENTIFICATION</scope>
</reference>
<keyword evidence="2" id="KW-0472">Membrane</keyword>
<dbReference type="GO" id="GO:0031647">
    <property type="term" value="P:regulation of protein stability"/>
    <property type="evidence" value="ECO:0007669"/>
    <property type="project" value="TreeGrafter"/>
</dbReference>
<dbReference type="OMA" id="RFKSKCC"/>
<keyword evidence="4" id="KW-1185">Reference proteome</keyword>
<feature type="region of interest" description="Disordered" evidence="1">
    <location>
        <begin position="92"/>
        <end position="123"/>
    </location>
</feature>
<feature type="compositionally biased region" description="Acidic residues" evidence="1">
    <location>
        <begin position="98"/>
        <end position="112"/>
    </location>
</feature>
<dbReference type="GeneTree" id="ENSGT00390000009310"/>
<reference evidence="3" key="2">
    <citation type="submission" date="2025-09" db="UniProtKB">
        <authorList>
            <consortium name="Ensembl"/>
        </authorList>
    </citation>
    <scope>IDENTIFICATION</scope>
</reference>
<evidence type="ECO:0000313" key="4">
    <source>
        <dbReference type="Proteomes" id="UP000694546"/>
    </source>
</evidence>
<accession>A0A8C4ZP72</accession>
<protein>
    <submittedName>
        <fullName evidence="3">Transmembrane protein 183A</fullName>
    </submittedName>
</protein>
<sequence>HGSPHNRVKGPHIIEVVMPKKGNRKRLKFKPGDICSESVTVADYANADPAVVKSGRVKKAVINAVEKEVKLLCGLEASVGAVDEVLSSALGVTGDTSESSDDLEAESEEDENESKSVRKKKNKIKESESYDGGEYPVDIWLMLSAYIRPEDVCRFSLICKNAWIVTCTAAFWTRLYRRHYSLDAELPFRLQPKCIDRMQCLRACVIRSLFLLYEPFSLRFSKVPILPESTPTSLLNSKCLLFWVTKVSGTRPEAMWEFNFKFLKQQRHSKNGNTNSLCLPRQYKDVHANPDSDCYLLRVFTLNFIFTPVVMGMTLTTFAINVSTDMRHHRVRLLFQDSPPRRGRRRVEHCGLQVVLDPVHSVRLMDWWHPQYPYSACT</sequence>
<evidence type="ECO:0000256" key="1">
    <source>
        <dbReference type="SAM" id="MobiDB-lite"/>
    </source>
</evidence>